<evidence type="ECO:0000313" key="2">
    <source>
        <dbReference type="Proteomes" id="UP001150603"/>
    </source>
</evidence>
<protein>
    <submittedName>
        <fullName evidence="1">Uncharacterized protein</fullName>
    </submittedName>
</protein>
<keyword evidence="2" id="KW-1185">Reference proteome</keyword>
<gene>
    <name evidence="1" type="ORF">FBU59_002738</name>
</gene>
<proteinExistence type="predicted"/>
<reference evidence="1" key="1">
    <citation type="submission" date="2022-07" db="EMBL/GenBank/DDBJ databases">
        <title>Phylogenomic reconstructions and comparative analyses of Kickxellomycotina fungi.</title>
        <authorList>
            <person name="Reynolds N.K."/>
            <person name="Stajich J.E."/>
            <person name="Barry K."/>
            <person name="Grigoriev I.V."/>
            <person name="Crous P."/>
            <person name="Smith M.E."/>
        </authorList>
    </citation>
    <scope>NUCLEOTIDE SEQUENCE</scope>
    <source>
        <strain evidence="1">NRRL 5244</strain>
    </source>
</reference>
<accession>A0ACC1JA80</accession>
<evidence type="ECO:0000313" key="1">
    <source>
        <dbReference type="EMBL" id="KAJ1943975.1"/>
    </source>
</evidence>
<organism evidence="1 2">
    <name type="scientific">Linderina macrospora</name>
    <dbReference type="NCBI Taxonomy" id="4868"/>
    <lineage>
        <taxon>Eukaryota</taxon>
        <taxon>Fungi</taxon>
        <taxon>Fungi incertae sedis</taxon>
        <taxon>Zoopagomycota</taxon>
        <taxon>Kickxellomycotina</taxon>
        <taxon>Kickxellomycetes</taxon>
        <taxon>Kickxellales</taxon>
        <taxon>Kickxellaceae</taxon>
        <taxon>Linderina</taxon>
    </lineage>
</organism>
<comment type="caution">
    <text evidence="1">The sequence shown here is derived from an EMBL/GenBank/DDBJ whole genome shotgun (WGS) entry which is preliminary data.</text>
</comment>
<feature type="non-terminal residue" evidence="1">
    <location>
        <position position="318"/>
    </location>
</feature>
<sequence length="318" mass="35105">MSLQTSGSATEPLTEGLKRVHAEEDSASEKRQRTEDAEVPSDSSTEELPSIEHSGQKYYIGDHIVVSDSAKDASAPPTIAQIHQIAKNTTTGAISLHIVLFSHPHEIVHPPSVQFYRNTLLKSTREAQIPPSQIVRHCFVVPTSDAVRGHPKGYDEAQHGPLYVCDCKYIDKGAFMMKIKNRNRQYWPHEMSEERKQSLSDIIEWPGGPRELEKLGNGLEDAAAPSRTRRSTRQTSTASTPNSQPASTPMMTYPVIARPPPPPATTQAFVPGANINQSMLMQYQQMMQMRPPNMFVPGSLPTTAQYMQAAQIAAPTPP</sequence>
<dbReference type="Proteomes" id="UP001150603">
    <property type="component" value="Unassembled WGS sequence"/>
</dbReference>
<name>A0ACC1JA80_9FUNG</name>
<dbReference type="EMBL" id="JANBPW010001572">
    <property type="protein sequence ID" value="KAJ1943975.1"/>
    <property type="molecule type" value="Genomic_DNA"/>
</dbReference>